<keyword evidence="2" id="KW-1185">Reference proteome</keyword>
<protein>
    <submittedName>
        <fullName evidence="1">Uncharacterized protein</fullName>
    </submittedName>
</protein>
<comment type="caution">
    <text evidence="1">The sequence shown here is derived from an EMBL/GenBank/DDBJ whole genome shotgun (WGS) entry which is preliminary data.</text>
</comment>
<dbReference type="Proteomes" id="UP000306790">
    <property type="component" value="Unassembled WGS sequence"/>
</dbReference>
<sequence>MLSSVKFLQLKNGRFLHCQIGAKTAMWRYVLLFKVESSDIGHYLKNSQCNVLYRIDGVRSFACHFNYKIKNILHCVIRVILITDG</sequence>
<proteinExistence type="predicted"/>
<accession>A0ABY2PPD9</accession>
<name>A0ABY2PPD9_9ENTR</name>
<evidence type="ECO:0000313" key="1">
    <source>
        <dbReference type="EMBL" id="THE34425.1"/>
    </source>
</evidence>
<evidence type="ECO:0000313" key="2">
    <source>
        <dbReference type="Proteomes" id="UP000306790"/>
    </source>
</evidence>
<gene>
    <name evidence="1" type="ORF">DJ535_21205</name>
</gene>
<dbReference type="EMBL" id="QFVP01000017">
    <property type="protein sequence ID" value="THE34425.1"/>
    <property type="molecule type" value="Genomic_DNA"/>
</dbReference>
<reference evidence="1 2" key="1">
    <citation type="submission" date="2018-05" db="EMBL/GenBank/DDBJ databases">
        <title>Isolation and genomic analyses of lactose-positive bacteria from faecal samples of preterm neonates.</title>
        <authorList>
            <person name="Chen Y."/>
            <person name="Brook T.C."/>
            <person name="O'Neill I."/>
            <person name="Soe C.Z."/>
            <person name="Hall L.J."/>
            <person name="Hoyles L."/>
        </authorList>
    </citation>
    <scope>NUCLEOTIDE SEQUENCE [LARGE SCALE GENOMIC DNA]</scope>
    <source>
        <strain evidence="1 2">P080C CL</strain>
    </source>
</reference>
<organism evidence="1 2">
    <name type="scientific">Citrobacter murliniae</name>
    <dbReference type="NCBI Taxonomy" id="67829"/>
    <lineage>
        <taxon>Bacteria</taxon>
        <taxon>Pseudomonadati</taxon>
        <taxon>Pseudomonadota</taxon>
        <taxon>Gammaproteobacteria</taxon>
        <taxon>Enterobacterales</taxon>
        <taxon>Enterobacteriaceae</taxon>
        <taxon>Citrobacter</taxon>
        <taxon>Citrobacter freundii complex</taxon>
    </lineage>
</organism>